<evidence type="ECO:0000313" key="3">
    <source>
        <dbReference type="Proteomes" id="UP001501867"/>
    </source>
</evidence>
<proteinExistence type="predicted"/>
<accession>A0ABN0VGR3</accession>
<organism evidence="2 3">
    <name type="scientific">Streptomyces polychromogenes</name>
    <dbReference type="NCBI Taxonomy" id="67342"/>
    <lineage>
        <taxon>Bacteria</taxon>
        <taxon>Bacillati</taxon>
        <taxon>Actinomycetota</taxon>
        <taxon>Actinomycetes</taxon>
        <taxon>Kitasatosporales</taxon>
        <taxon>Streptomycetaceae</taxon>
        <taxon>Streptomyces</taxon>
    </lineage>
</organism>
<evidence type="ECO:0000313" key="2">
    <source>
        <dbReference type="EMBL" id="GAA0298062.1"/>
    </source>
</evidence>
<comment type="caution">
    <text evidence="2">The sequence shown here is derived from an EMBL/GenBank/DDBJ whole genome shotgun (WGS) entry which is preliminary data.</text>
</comment>
<dbReference type="EMBL" id="BAAABV010000018">
    <property type="protein sequence ID" value="GAA0298062.1"/>
    <property type="molecule type" value="Genomic_DNA"/>
</dbReference>
<gene>
    <name evidence="2" type="ORF">GCM10010302_40910</name>
</gene>
<name>A0ABN0VGR3_9ACTN</name>
<keyword evidence="3" id="KW-1185">Reference proteome</keyword>
<evidence type="ECO:0000256" key="1">
    <source>
        <dbReference type="SAM" id="MobiDB-lite"/>
    </source>
</evidence>
<dbReference type="Proteomes" id="UP001501867">
    <property type="component" value="Unassembled WGS sequence"/>
</dbReference>
<sequence>MPAELIPDGIRLLGPDHPGTPVSRERPAPDPGTARPAPTAGSAGPEGAGWEGQMTPWASIASATRSKPAMFAPVT</sequence>
<reference evidence="2 3" key="1">
    <citation type="journal article" date="2019" name="Int. J. Syst. Evol. Microbiol.">
        <title>The Global Catalogue of Microorganisms (GCM) 10K type strain sequencing project: providing services to taxonomists for standard genome sequencing and annotation.</title>
        <authorList>
            <consortium name="The Broad Institute Genomics Platform"/>
            <consortium name="The Broad Institute Genome Sequencing Center for Infectious Disease"/>
            <person name="Wu L."/>
            <person name="Ma J."/>
        </authorList>
    </citation>
    <scope>NUCLEOTIDE SEQUENCE [LARGE SCALE GENOMIC DNA]</scope>
    <source>
        <strain evidence="2 3">JCM 4505</strain>
    </source>
</reference>
<protein>
    <submittedName>
        <fullName evidence="2">Uncharacterized protein</fullName>
    </submittedName>
</protein>
<feature type="region of interest" description="Disordered" evidence="1">
    <location>
        <begin position="1"/>
        <end position="75"/>
    </location>
</feature>